<dbReference type="PROSITE" id="PS51464">
    <property type="entry name" value="SIS"/>
    <property type="match status" value="1"/>
</dbReference>
<dbReference type="InterPro" id="IPR004800">
    <property type="entry name" value="KdsD/KpsF-type"/>
</dbReference>
<keyword evidence="2" id="KW-0677">Repeat</keyword>
<evidence type="ECO:0000256" key="2">
    <source>
        <dbReference type="ARBA" id="ARBA00022737"/>
    </source>
</evidence>
<protein>
    <submittedName>
        <fullName evidence="8">Arabinose-5-phosphate isomerase</fullName>
    </submittedName>
</protein>
<dbReference type="InterPro" id="IPR001347">
    <property type="entry name" value="SIS_dom"/>
</dbReference>
<dbReference type="PIRSF" id="PIRSF004692">
    <property type="entry name" value="KdsD_KpsF"/>
    <property type="match status" value="1"/>
</dbReference>
<dbReference type="GO" id="GO:0005975">
    <property type="term" value="P:carbohydrate metabolic process"/>
    <property type="evidence" value="ECO:0007669"/>
    <property type="project" value="InterPro"/>
</dbReference>
<dbReference type="GO" id="GO:1901135">
    <property type="term" value="P:carbohydrate derivative metabolic process"/>
    <property type="evidence" value="ECO:0007669"/>
    <property type="project" value="InterPro"/>
</dbReference>
<keyword evidence="8" id="KW-0413">Isomerase</keyword>
<organism evidence="8 9">
    <name type="scientific">Apibacter mensalis</name>
    <dbReference type="NCBI Taxonomy" id="1586267"/>
    <lineage>
        <taxon>Bacteria</taxon>
        <taxon>Pseudomonadati</taxon>
        <taxon>Bacteroidota</taxon>
        <taxon>Flavobacteriia</taxon>
        <taxon>Flavobacteriales</taxon>
        <taxon>Weeksellaceae</taxon>
        <taxon>Apibacter</taxon>
    </lineage>
</organism>
<feature type="site" description="Catalytically relevant" evidence="6">
    <location>
        <position position="146"/>
    </location>
</feature>
<evidence type="ECO:0000256" key="1">
    <source>
        <dbReference type="ARBA" id="ARBA00008165"/>
    </source>
</evidence>
<feature type="site" description="Catalytically relevant" evidence="6">
    <location>
        <position position="53"/>
    </location>
</feature>
<dbReference type="PANTHER" id="PTHR42745">
    <property type="match status" value="1"/>
</dbReference>
<keyword evidence="9" id="KW-1185">Reference proteome</keyword>
<dbReference type="Gene3D" id="3.10.580.10">
    <property type="entry name" value="CBS-domain"/>
    <property type="match status" value="1"/>
</dbReference>
<proteinExistence type="inferred from homology"/>
<evidence type="ECO:0000259" key="7">
    <source>
        <dbReference type="PROSITE" id="PS51464"/>
    </source>
</evidence>
<feature type="domain" description="SIS" evidence="7">
    <location>
        <begin position="35"/>
        <end position="178"/>
    </location>
</feature>
<dbReference type="InterPro" id="IPR046342">
    <property type="entry name" value="CBS_dom_sf"/>
</dbReference>
<dbReference type="NCBIfam" id="TIGR00393">
    <property type="entry name" value="kpsF"/>
    <property type="match status" value="1"/>
</dbReference>
<evidence type="ECO:0000256" key="3">
    <source>
        <dbReference type="ARBA" id="ARBA00023122"/>
    </source>
</evidence>
<dbReference type="OrthoDB" id="9762536at2"/>
<dbReference type="STRING" id="1586267.GCA_001418685_01565"/>
<sequence>MNDQTILKAGKDTILFETTELQSLYNRLGDDFVKAVRYILDSKGKLILCGVGKSAHIANKLVATFNSTGTPSQFLHAVEAKHGDLGIINTNDVIICISNSGTSSEIQEIVPFLKEYSSVLIAMTSNKNCLLAELADVVLDTYIEKEADPNNLAPTSSTIVQLAMGDALAVALLQAKNFKSSDFAKYHPGGALGRKLLLKVEQLVKPDRRPEIQLSAHLKEIINSLTYSSYGITVVIEDHKVRGVITDGDVRRTLAKDVDYNQIIAKDIMSVTPKTIQKNELASIAFEELKNNQIGQLVVLDGENYVGIIDLHTLLDNGFK</sequence>
<dbReference type="PANTHER" id="PTHR42745:SF1">
    <property type="entry name" value="ARABINOSE 5-PHOSPHATE ISOMERASE KDSD"/>
    <property type="match status" value="1"/>
</dbReference>
<dbReference type="GO" id="GO:0019146">
    <property type="term" value="F:arabinose-5-phosphate isomerase activity"/>
    <property type="evidence" value="ECO:0007669"/>
    <property type="project" value="UniProtKB-ARBA"/>
</dbReference>
<dbReference type="GO" id="GO:0097367">
    <property type="term" value="F:carbohydrate derivative binding"/>
    <property type="evidence" value="ECO:0007669"/>
    <property type="project" value="InterPro"/>
</dbReference>
<dbReference type="GO" id="GO:0046872">
    <property type="term" value="F:metal ion binding"/>
    <property type="evidence" value="ECO:0007669"/>
    <property type="project" value="UniProtKB-KW"/>
</dbReference>
<keyword evidence="5" id="KW-0862">Zinc</keyword>
<evidence type="ECO:0000313" key="9">
    <source>
        <dbReference type="Proteomes" id="UP000182761"/>
    </source>
</evidence>
<reference evidence="8 9" key="1">
    <citation type="submission" date="2016-01" db="EMBL/GenBank/DDBJ databases">
        <authorList>
            <person name="McClelland M."/>
            <person name="Jain A."/>
            <person name="Saraogi P."/>
            <person name="Mendelson R."/>
            <person name="Westerman R."/>
            <person name="SanMiguel P."/>
            <person name="Csonka L."/>
        </authorList>
    </citation>
    <scope>NUCLEOTIDE SEQUENCE [LARGE SCALE GENOMIC DNA]</scope>
    <source>
        <strain evidence="8 9">R-53146</strain>
    </source>
</reference>
<name>A0A0X3AQR3_9FLAO</name>
<evidence type="ECO:0000256" key="6">
    <source>
        <dbReference type="PIRSR" id="PIRSR004692-3"/>
    </source>
</evidence>
<dbReference type="RefSeq" id="WP_055425889.1">
    <property type="nucleotide sequence ID" value="NZ_FCOR01000009.1"/>
</dbReference>
<dbReference type="InterPro" id="IPR046348">
    <property type="entry name" value="SIS_dom_sf"/>
</dbReference>
<keyword evidence="3" id="KW-0129">CBS domain</keyword>
<dbReference type="FunFam" id="3.40.50.10490:FF:000011">
    <property type="entry name" value="Arabinose 5-phosphate isomerase"/>
    <property type="match status" value="1"/>
</dbReference>
<evidence type="ECO:0000313" key="8">
    <source>
        <dbReference type="EMBL" id="CVK16702.1"/>
    </source>
</evidence>
<dbReference type="InterPro" id="IPR035474">
    <property type="entry name" value="SIS_Kpsf"/>
</dbReference>
<dbReference type="Proteomes" id="UP000182761">
    <property type="component" value="Unassembled WGS sequence"/>
</dbReference>
<keyword evidence="5" id="KW-0479">Metal-binding</keyword>
<dbReference type="CDD" id="cd05014">
    <property type="entry name" value="SIS_Kpsf"/>
    <property type="match status" value="1"/>
</dbReference>
<feature type="binding site" evidence="5">
    <location>
        <position position="76"/>
    </location>
    <ligand>
        <name>Zn(2+)</name>
        <dbReference type="ChEBI" id="CHEBI:29105"/>
    </ligand>
</feature>
<dbReference type="Pfam" id="PF00571">
    <property type="entry name" value="CBS"/>
    <property type="match status" value="1"/>
</dbReference>
<dbReference type="CDD" id="cd04604">
    <property type="entry name" value="CBS_pair_SIS_assoc"/>
    <property type="match status" value="1"/>
</dbReference>
<feature type="site" description="Catalytically relevant" evidence="6">
    <location>
        <position position="105"/>
    </location>
</feature>
<dbReference type="AlphaFoldDB" id="A0A0X3AQR3"/>
<evidence type="ECO:0000256" key="4">
    <source>
        <dbReference type="PIRNR" id="PIRNR004692"/>
    </source>
</evidence>
<comment type="similarity">
    <text evidence="1 4">Belongs to the SIS family. GutQ/KpsF subfamily.</text>
</comment>
<accession>A0A0X3AQR3</accession>
<dbReference type="SUPFAM" id="SSF53697">
    <property type="entry name" value="SIS domain"/>
    <property type="match status" value="1"/>
</dbReference>
<dbReference type="Pfam" id="PF01380">
    <property type="entry name" value="SIS"/>
    <property type="match status" value="1"/>
</dbReference>
<dbReference type="InterPro" id="IPR000644">
    <property type="entry name" value="CBS_dom"/>
</dbReference>
<dbReference type="Gene3D" id="3.40.50.10490">
    <property type="entry name" value="Glucose-6-phosphate isomerase like protein, domain 1"/>
    <property type="match status" value="1"/>
</dbReference>
<dbReference type="InterPro" id="IPR050986">
    <property type="entry name" value="GutQ/KpsF_isomerases"/>
</dbReference>
<gene>
    <name evidence="8" type="ORF">Ga0061079_10992</name>
</gene>
<dbReference type="EMBL" id="FCOR01000009">
    <property type="protein sequence ID" value="CVK16702.1"/>
    <property type="molecule type" value="Genomic_DNA"/>
</dbReference>
<feature type="site" description="Catalytically relevant" evidence="6">
    <location>
        <position position="187"/>
    </location>
</feature>
<evidence type="ECO:0000256" key="5">
    <source>
        <dbReference type="PIRSR" id="PIRSR004692-2"/>
    </source>
</evidence>